<dbReference type="PRINTS" id="PR01159">
    <property type="entry name" value="DNAGYRASEB"/>
</dbReference>
<dbReference type="Gene3D" id="3.30.565.10">
    <property type="entry name" value="Histidine kinase-like ATPase, C-terminal domain"/>
    <property type="match status" value="1"/>
</dbReference>
<dbReference type="InterPro" id="IPR011557">
    <property type="entry name" value="GyrB"/>
</dbReference>
<dbReference type="InterPro" id="IPR013760">
    <property type="entry name" value="Topo_IIA-like_dom_sf"/>
</dbReference>
<comment type="miscellaneous">
    <text evidence="10">Few gyrases are as efficient as E.coli at forming negative supercoils. Not all organisms have 2 type II topoisomerases; in organisms with a single type II topoisomerase this enzyme also has to decatenate newly replicated chromosomes.</text>
</comment>
<evidence type="ECO:0000259" key="11">
    <source>
        <dbReference type="PROSITE" id="PS50880"/>
    </source>
</evidence>
<dbReference type="PROSITE" id="PS50880">
    <property type="entry name" value="TOPRIM"/>
    <property type="match status" value="1"/>
</dbReference>
<dbReference type="EC" id="5.6.2.2" evidence="10"/>
<dbReference type="InterPro" id="IPR018522">
    <property type="entry name" value="TopoIIA_CS"/>
</dbReference>
<comment type="caution">
    <text evidence="12">The sequence shown here is derived from an EMBL/GenBank/DDBJ whole genome shotgun (WGS) entry which is preliminary data.</text>
</comment>
<evidence type="ECO:0000256" key="1">
    <source>
        <dbReference type="ARBA" id="ARBA00000185"/>
    </source>
</evidence>
<dbReference type="Pfam" id="PF01751">
    <property type="entry name" value="Toprim"/>
    <property type="match status" value="1"/>
</dbReference>
<feature type="binding site" evidence="10">
    <location>
        <position position="435"/>
    </location>
    <ligand>
        <name>Mg(2+)</name>
        <dbReference type="ChEBI" id="CHEBI:18420"/>
        <label>1</label>
        <note>catalytic</note>
    </ligand>
</feature>
<comment type="subcellular location">
    <subcellularLocation>
        <location evidence="10">Cytoplasm</location>
    </subcellularLocation>
</comment>
<dbReference type="CDD" id="cd00822">
    <property type="entry name" value="TopoII_Trans_DNA_gyrase"/>
    <property type="match status" value="1"/>
</dbReference>
<dbReference type="NCBIfam" id="TIGR01059">
    <property type="entry name" value="gyrB"/>
    <property type="match status" value="1"/>
</dbReference>
<dbReference type="CDD" id="cd03366">
    <property type="entry name" value="TOPRIM_TopoIIA_GyrB"/>
    <property type="match status" value="1"/>
</dbReference>
<dbReference type="SMART" id="SM00387">
    <property type="entry name" value="HATPase_c"/>
    <property type="match status" value="1"/>
</dbReference>
<dbReference type="PROSITE" id="PS00177">
    <property type="entry name" value="TOPOISOMERASE_II"/>
    <property type="match status" value="1"/>
</dbReference>
<dbReference type="Proteomes" id="UP001596405">
    <property type="component" value="Unassembled WGS sequence"/>
</dbReference>
<dbReference type="RefSeq" id="WP_066616901.1">
    <property type="nucleotide sequence ID" value="NZ_JBHSYQ010000015.1"/>
</dbReference>
<gene>
    <name evidence="10 12" type="primary">gyrB</name>
    <name evidence="12" type="ORF">ACFQHR_17580</name>
</gene>
<evidence type="ECO:0000256" key="9">
    <source>
        <dbReference type="ARBA" id="ARBA00023235"/>
    </source>
</evidence>
<evidence type="ECO:0000256" key="8">
    <source>
        <dbReference type="ARBA" id="ARBA00023125"/>
    </source>
</evidence>
<evidence type="ECO:0000313" key="12">
    <source>
        <dbReference type="EMBL" id="MFC6999451.1"/>
    </source>
</evidence>
<dbReference type="Pfam" id="PF00204">
    <property type="entry name" value="DNA_gyraseB"/>
    <property type="match status" value="1"/>
</dbReference>
<keyword evidence="7 10" id="KW-0799">Topoisomerase</keyword>
<name>A0ABW2DSG6_9BACT</name>
<dbReference type="Gene3D" id="3.40.50.670">
    <property type="match status" value="1"/>
</dbReference>
<dbReference type="HAMAP" id="MF_01898">
    <property type="entry name" value="GyrB"/>
    <property type="match status" value="1"/>
</dbReference>
<keyword evidence="6 10" id="KW-0460">Magnesium</keyword>
<keyword evidence="10" id="KW-0963">Cytoplasm</keyword>
<dbReference type="GO" id="GO:0003918">
    <property type="term" value="F:DNA topoisomerase type II (double strand cut, ATP-hydrolyzing) activity"/>
    <property type="evidence" value="ECO:0007669"/>
    <property type="project" value="UniProtKB-EC"/>
</dbReference>
<keyword evidence="9 10" id="KW-0413">Isomerase</keyword>
<accession>A0ABW2DSG6</accession>
<dbReference type="Pfam" id="PF00986">
    <property type="entry name" value="DNA_gyraseB_C"/>
    <property type="match status" value="1"/>
</dbReference>
<evidence type="ECO:0000256" key="7">
    <source>
        <dbReference type="ARBA" id="ARBA00023029"/>
    </source>
</evidence>
<comment type="similarity">
    <text evidence="2 10">Belongs to the type II topoisomerase GyrB family.</text>
</comment>
<dbReference type="InterPro" id="IPR001241">
    <property type="entry name" value="Topo_IIA"/>
</dbReference>
<feature type="binding site" evidence="10">
    <location>
        <position position="513"/>
    </location>
    <ligand>
        <name>Mg(2+)</name>
        <dbReference type="ChEBI" id="CHEBI:18420"/>
        <label>2</label>
    </ligand>
</feature>
<comment type="cofactor">
    <cofactor evidence="10">
        <name>Mg(2+)</name>
        <dbReference type="ChEBI" id="CHEBI:18420"/>
    </cofactor>
    <cofactor evidence="10">
        <name>Mn(2+)</name>
        <dbReference type="ChEBI" id="CHEBI:29035"/>
    </cofactor>
    <cofactor evidence="10">
        <name>Ca(2+)</name>
        <dbReference type="ChEBI" id="CHEBI:29108"/>
    </cofactor>
    <text evidence="10">Binds two Mg(2+) per subunit. The magnesium ions form salt bridges with both the protein and the DNA. Can also accept other divalent metal cations, such as Mn(2+) or Ca(2+).</text>
</comment>
<dbReference type="PANTHER" id="PTHR45866">
    <property type="entry name" value="DNA GYRASE/TOPOISOMERASE SUBUNIT B"/>
    <property type="match status" value="1"/>
</dbReference>
<dbReference type="SMART" id="SM00433">
    <property type="entry name" value="TOP2c"/>
    <property type="match status" value="1"/>
</dbReference>
<comment type="function">
    <text evidence="10">A type II topoisomerase that negatively supercoils closed circular double-stranded (ds) DNA in an ATP-dependent manner to modulate DNA topology and maintain chromosomes in an underwound state. Negative supercoiling favors strand separation, and DNA replication, transcription, recombination and repair, all of which involve strand separation. Also able to catalyze the interconversion of other topological isomers of dsDNA rings, including catenanes and knotted rings. Type II topoisomerases break and join 2 DNA strands simultaneously in an ATP-dependent manner.</text>
</comment>
<dbReference type="InterPro" id="IPR034160">
    <property type="entry name" value="TOPRIM_GyrB"/>
</dbReference>
<dbReference type="Gene3D" id="3.30.230.10">
    <property type="match status" value="1"/>
</dbReference>
<protein>
    <recommendedName>
        <fullName evidence="10">DNA gyrase subunit B</fullName>
        <ecNumber evidence="10">5.6.2.2</ecNumber>
    </recommendedName>
</protein>
<dbReference type="SUPFAM" id="SSF56719">
    <property type="entry name" value="Type II DNA topoisomerase"/>
    <property type="match status" value="1"/>
</dbReference>
<proteinExistence type="inferred from homology"/>
<feature type="domain" description="Toprim" evidence="11">
    <location>
        <begin position="429"/>
        <end position="548"/>
    </location>
</feature>
<comment type="catalytic activity">
    <reaction evidence="1 10">
        <text>ATP-dependent breakage, passage and rejoining of double-stranded DNA.</text>
        <dbReference type="EC" id="5.6.2.2"/>
    </reaction>
</comment>
<dbReference type="InterPro" id="IPR006171">
    <property type="entry name" value="TOPRIM_dom"/>
</dbReference>
<dbReference type="InterPro" id="IPR003594">
    <property type="entry name" value="HATPase_dom"/>
</dbReference>
<evidence type="ECO:0000256" key="2">
    <source>
        <dbReference type="ARBA" id="ARBA00010708"/>
    </source>
</evidence>
<organism evidence="12 13">
    <name type="scientific">Rufibacter roseus</name>
    <dbReference type="NCBI Taxonomy" id="1567108"/>
    <lineage>
        <taxon>Bacteria</taxon>
        <taxon>Pseudomonadati</taxon>
        <taxon>Bacteroidota</taxon>
        <taxon>Cytophagia</taxon>
        <taxon>Cytophagales</taxon>
        <taxon>Hymenobacteraceae</taxon>
        <taxon>Rufibacter</taxon>
    </lineage>
</organism>
<feature type="binding site" evidence="10">
    <location>
        <position position="515"/>
    </location>
    <ligand>
        <name>Mg(2+)</name>
        <dbReference type="ChEBI" id="CHEBI:18420"/>
        <label>2</label>
    </ligand>
</feature>
<dbReference type="InterPro" id="IPR013759">
    <property type="entry name" value="Topo_IIA_B_C"/>
</dbReference>
<keyword evidence="8" id="KW-0238">DNA-binding</keyword>
<evidence type="ECO:0000256" key="4">
    <source>
        <dbReference type="ARBA" id="ARBA00022741"/>
    </source>
</evidence>
<dbReference type="InterPro" id="IPR013506">
    <property type="entry name" value="Topo_IIA_bsu_dom2"/>
</dbReference>
<comment type="subunit">
    <text evidence="10">Heterotetramer, composed of two GyrA and two GyrB chains. In the heterotetramer, GyrA contains the active site tyrosine that forms a transient covalent intermediate with DNA, while GyrB binds cofactors and catalyzes ATP hydrolysis.</text>
</comment>
<sequence length="651" mass="72814">MSDIEQNHMNAYSADSIQVLEGLEAVRKRPAMYIGDIGIKGLHHLIWEVVDNSIDEALAGHCDEINVTIHKDNSISVSDNGRGIPVDFHQKEGRSALEVVLTVLHAGGKFDKDSYKVSGGLHGVGVSCVNALSTYLHVTVHRNGKVYEQEYSIGAPKYPVREIGTTDRTGTRVHFIPDASIFTITEFKYDTVASRLRELSFLNKGIRINLTDEREEVTPGEFLNESFYSEGGLQEFVAYLEETRVNLIPTPIYVESEKGGIPVEIALNYNTSYTENIFSYVNNINTHEGGTHVAGFRRALTRTLKSYAEKSGMLEKAKVEIQGDDFREGLTAVISVKVQEPQFEGQTKTKLGNSDVMGAVDQVVGEILNQFLEENPKEARIIIQKVILAAQARLAARKARDMVQRKNVMGGSGLPGKLADCSESDPSLCELYLVEGDSAGGSAKQGRDRKFQAILPLRGKILNVEKAQEHRIYENEEIKNMITALGVSFGTPEDEKALNMTKLRYHKIIIMTDADVDGSHIRTLILTFFFRYMRDLIDNGYIYIALPPLYLVKKGKEERYCWTEQDRIDAIAELGKGKEESVGVQRYKGLGEMNPEQLWETTMRPDTRSLKQVSVESAAEADHLFSMLMGDEVAPRRDFIERNAKYAKVDV</sequence>
<keyword evidence="13" id="KW-1185">Reference proteome</keyword>
<evidence type="ECO:0000256" key="5">
    <source>
        <dbReference type="ARBA" id="ARBA00022840"/>
    </source>
</evidence>
<dbReference type="PRINTS" id="PR00418">
    <property type="entry name" value="TPI2FAMILY"/>
</dbReference>
<keyword evidence="4 10" id="KW-0547">Nucleotide-binding</keyword>
<dbReference type="NCBIfam" id="NF004189">
    <property type="entry name" value="PRK05644.1"/>
    <property type="match status" value="1"/>
</dbReference>
<dbReference type="Pfam" id="PF02518">
    <property type="entry name" value="HATPase_c"/>
    <property type="match status" value="1"/>
</dbReference>
<feature type="site" description="Interaction with DNA" evidence="10">
    <location>
        <position position="463"/>
    </location>
</feature>
<evidence type="ECO:0000256" key="3">
    <source>
        <dbReference type="ARBA" id="ARBA00022723"/>
    </source>
</evidence>
<feature type="binding site" evidence="10">
    <location>
        <position position="513"/>
    </location>
    <ligand>
        <name>Mg(2+)</name>
        <dbReference type="ChEBI" id="CHEBI:18420"/>
        <label>1</label>
        <note>catalytic</note>
    </ligand>
</feature>
<dbReference type="SUPFAM" id="SSF54211">
    <property type="entry name" value="Ribosomal protein S5 domain 2-like"/>
    <property type="match status" value="1"/>
</dbReference>
<reference evidence="13" key="1">
    <citation type="journal article" date="2019" name="Int. J. Syst. Evol. Microbiol.">
        <title>The Global Catalogue of Microorganisms (GCM) 10K type strain sequencing project: providing services to taxonomists for standard genome sequencing and annotation.</title>
        <authorList>
            <consortium name="The Broad Institute Genomics Platform"/>
            <consortium name="The Broad Institute Genome Sequencing Center for Infectious Disease"/>
            <person name="Wu L."/>
            <person name="Ma J."/>
        </authorList>
    </citation>
    <scope>NUCLEOTIDE SEQUENCE [LARGE SCALE GENOMIC DNA]</scope>
    <source>
        <strain evidence="13">CGMCC 4.7393</strain>
    </source>
</reference>
<dbReference type="InterPro" id="IPR000565">
    <property type="entry name" value="Topo_IIA_B"/>
</dbReference>
<dbReference type="CDD" id="cd16928">
    <property type="entry name" value="HATPase_GyrB-like"/>
    <property type="match status" value="1"/>
</dbReference>
<evidence type="ECO:0000256" key="10">
    <source>
        <dbReference type="HAMAP-Rule" id="MF_01898"/>
    </source>
</evidence>
<dbReference type="InterPro" id="IPR014721">
    <property type="entry name" value="Ribsml_uS5_D2-typ_fold_subgr"/>
</dbReference>
<dbReference type="InterPro" id="IPR036890">
    <property type="entry name" value="HATPase_C_sf"/>
</dbReference>
<dbReference type="NCBIfam" id="NF011501">
    <property type="entry name" value="PRK14939.1"/>
    <property type="match status" value="1"/>
</dbReference>
<keyword evidence="3 10" id="KW-0479">Metal-binding</keyword>
<dbReference type="SUPFAM" id="SSF55874">
    <property type="entry name" value="ATPase domain of HSP90 chaperone/DNA topoisomerase II/histidine kinase"/>
    <property type="match status" value="1"/>
</dbReference>
<keyword evidence="5 10" id="KW-0067">ATP-binding</keyword>
<dbReference type="PANTHER" id="PTHR45866:SF1">
    <property type="entry name" value="DNA GYRASE SUBUNIT B, MITOCHONDRIAL"/>
    <property type="match status" value="1"/>
</dbReference>
<evidence type="ECO:0000256" key="6">
    <source>
        <dbReference type="ARBA" id="ARBA00022842"/>
    </source>
</evidence>
<dbReference type="EMBL" id="JBHSYQ010000015">
    <property type="protein sequence ID" value="MFC6999451.1"/>
    <property type="molecule type" value="Genomic_DNA"/>
</dbReference>
<evidence type="ECO:0000313" key="13">
    <source>
        <dbReference type="Proteomes" id="UP001596405"/>
    </source>
</evidence>
<feature type="site" description="Interaction with DNA" evidence="10">
    <location>
        <position position="460"/>
    </location>
</feature>
<dbReference type="InterPro" id="IPR020568">
    <property type="entry name" value="Ribosomal_Su5_D2-typ_SF"/>
</dbReference>
<dbReference type="InterPro" id="IPR002288">
    <property type="entry name" value="DNA_gyrase_B_C"/>
</dbReference>